<dbReference type="SUPFAM" id="SSF50370">
    <property type="entry name" value="Ricin B-like lectins"/>
    <property type="match status" value="4"/>
</dbReference>
<sequence>MGVSKRIARNIVFILGFLFISLFLFIPQSVNAAESLPEDSFTAQILVGDKAVSRDSDNVIVLETNQYSQDQYWEFIPIGGGQYKIINKGTQKALDVSGASDKNGANIQIYSDNGSDAQKWTLNLESDGSYTLQPACSGDKVMDVTGGKINTNGTNVQLYQENNTVAQKFKIVIGNPVNGSTDLGTNFYARLTSSGRSLSVTGSNVVIDNTQISKNQVWKFELNKSSNTYTITYCANRKVLDVFGAIDKDGTNIQTYPSNQTNAQKWYLLKRSDGSYTLRPAMSGSRSVDIAGNSSNVGTNVQLYRMNNSSAQSFTVEKTIDEQQMPTANVGTGFVAKVVNAGNGKVLTESGDSQVVQTASSNIKQQLWKFELVDGVYKITNQASGKVLDVSGAWDVNGTAIQTYSSNDTKAQRWTIEKNGSTYNLKPAVSDHRVLDIKDGSTSEGAKAQLYTSNGTKAQAFTIEKVTDSSSYIQAVDIGDNVTARITNVKSGKSLTINGNGITQNTKSSSSDQGWIFKRNADLSYTIVNVGNKSEALDVVGGANKQAYVQAYPSNSTKAQRWILVRSGNHYALRPECATGYALDVVGASTSDDAKLQIYTNNNTAAQQFDINKASTSEFGSVYAGGLGFDVSEWQGYISADNWRKAKNAGYSFAMLRIAWGHAGNGAMDKQFNNNYENATKAGMPFGVYVYSYADDEKEARQEADYAISLLNGRSLKMPICIDLEDNRISYLSKTQQSKNAIAFCEEVKKAGYTPMIYANQNWLNNHLDYSMIKNYKIWYAQYPYSWNNSSKPQYSNHIDIWQYSDRGSVPGLSGSIDMNKAYSNF</sequence>
<gene>
    <name evidence="3" type="ORF">FYJ52_04115</name>
</gene>
<evidence type="ECO:0000313" key="4">
    <source>
        <dbReference type="Proteomes" id="UP000461754"/>
    </source>
</evidence>
<dbReference type="Pfam" id="PF14200">
    <property type="entry name" value="RicinB_lectin_2"/>
    <property type="match status" value="4"/>
</dbReference>
<dbReference type="Pfam" id="PF01183">
    <property type="entry name" value="Glyco_hydro_25"/>
    <property type="match status" value="1"/>
</dbReference>
<proteinExistence type="inferred from homology"/>
<accession>A0A7X2NFE0</accession>
<dbReference type="InterPro" id="IPR000772">
    <property type="entry name" value="Ricin_B_lectin"/>
</dbReference>
<dbReference type="AlphaFoldDB" id="A0A7X2NFE0"/>
<evidence type="ECO:0000313" key="3">
    <source>
        <dbReference type="EMBL" id="MSS19591.1"/>
    </source>
</evidence>
<dbReference type="InterPro" id="IPR017853">
    <property type="entry name" value="GH"/>
</dbReference>
<feature type="domain" description="Ricin B lectin" evidence="2">
    <location>
        <begin position="41"/>
        <end position="172"/>
    </location>
</feature>
<keyword evidence="4" id="KW-1185">Reference proteome</keyword>
<dbReference type="InterPro" id="IPR035992">
    <property type="entry name" value="Ricin_B-like_lectins"/>
</dbReference>
<dbReference type="GO" id="GO:0016052">
    <property type="term" value="P:carbohydrate catabolic process"/>
    <property type="evidence" value="ECO:0007669"/>
    <property type="project" value="TreeGrafter"/>
</dbReference>
<dbReference type="EMBL" id="VUMO01000004">
    <property type="protein sequence ID" value="MSS19591.1"/>
    <property type="molecule type" value="Genomic_DNA"/>
</dbReference>
<dbReference type="GO" id="GO:0003796">
    <property type="term" value="F:lysozyme activity"/>
    <property type="evidence" value="ECO:0007669"/>
    <property type="project" value="InterPro"/>
</dbReference>
<dbReference type="PANTHER" id="PTHR34135:SF2">
    <property type="entry name" value="LYSOZYME"/>
    <property type="match status" value="1"/>
</dbReference>
<name>A0A7X2NFE0_9FIRM</name>
<organism evidence="3 4">
    <name type="scientific">Pseudoramibacter porci</name>
    <dbReference type="NCBI Taxonomy" id="2606631"/>
    <lineage>
        <taxon>Bacteria</taxon>
        <taxon>Bacillati</taxon>
        <taxon>Bacillota</taxon>
        <taxon>Clostridia</taxon>
        <taxon>Eubacteriales</taxon>
        <taxon>Eubacteriaceae</taxon>
        <taxon>Pseudoramibacter</taxon>
    </lineage>
</organism>
<comment type="similarity">
    <text evidence="1">Belongs to the glycosyl hydrolase 25 family.</text>
</comment>
<feature type="domain" description="Ricin B lectin" evidence="2">
    <location>
        <begin position="175"/>
        <end position="317"/>
    </location>
</feature>
<dbReference type="Proteomes" id="UP000461754">
    <property type="component" value="Unassembled WGS sequence"/>
</dbReference>
<dbReference type="CDD" id="cd06414">
    <property type="entry name" value="GH25_LytC-like"/>
    <property type="match status" value="1"/>
</dbReference>
<dbReference type="Gene3D" id="3.20.20.80">
    <property type="entry name" value="Glycosidases"/>
    <property type="match status" value="1"/>
</dbReference>
<dbReference type="PROSITE" id="PS50231">
    <property type="entry name" value="RICIN_B_LECTIN"/>
    <property type="match status" value="4"/>
</dbReference>
<dbReference type="PANTHER" id="PTHR34135">
    <property type="entry name" value="LYSOZYME"/>
    <property type="match status" value="1"/>
</dbReference>
<evidence type="ECO:0000259" key="2">
    <source>
        <dbReference type="SMART" id="SM00458"/>
    </source>
</evidence>
<evidence type="ECO:0000256" key="1">
    <source>
        <dbReference type="ARBA" id="ARBA00010646"/>
    </source>
</evidence>
<dbReference type="CDD" id="cd00161">
    <property type="entry name" value="beta-trefoil_Ricin-like"/>
    <property type="match status" value="4"/>
</dbReference>
<reference evidence="3 4" key="1">
    <citation type="submission" date="2019-08" db="EMBL/GenBank/DDBJ databases">
        <title>In-depth cultivation of the pig gut microbiome towards novel bacterial diversity and tailored functional studies.</title>
        <authorList>
            <person name="Wylensek D."/>
            <person name="Hitch T.C.A."/>
            <person name="Clavel T."/>
        </authorList>
    </citation>
    <scope>NUCLEOTIDE SEQUENCE [LARGE SCALE GENOMIC DNA]</scope>
    <source>
        <strain evidence="3 4">RF-744-FAT-4</strain>
    </source>
</reference>
<dbReference type="InterPro" id="IPR002053">
    <property type="entry name" value="Glyco_hydro_25"/>
</dbReference>
<feature type="domain" description="Ricin B lectin" evidence="2">
    <location>
        <begin position="481"/>
        <end position="612"/>
    </location>
</feature>
<dbReference type="RefSeq" id="WP_154576001.1">
    <property type="nucleotide sequence ID" value="NZ_VUMO01000004.1"/>
</dbReference>
<comment type="caution">
    <text evidence="3">The sequence shown here is derived from an EMBL/GenBank/DDBJ whole genome shotgun (WGS) entry which is preliminary data.</text>
</comment>
<feature type="domain" description="Ricin B lectin" evidence="2">
    <location>
        <begin position="332"/>
        <end position="464"/>
    </location>
</feature>
<dbReference type="GO" id="GO:0009253">
    <property type="term" value="P:peptidoglycan catabolic process"/>
    <property type="evidence" value="ECO:0007669"/>
    <property type="project" value="InterPro"/>
</dbReference>
<dbReference type="SUPFAM" id="SSF51445">
    <property type="entry name" value="(Trans)glycosidases"/>
    <property type="match status" value="1"/>
</dbReference>
<dbReference type="SMART" id="SM00458">
    <property type="entry name" value="RICIN"/>
    <property type="match status" value="4"/>
</dbReference>
<dbReference type="PROSITE" id="PS51904">
    <property type="entry name" value="GLYCOSYL_HYDROL_F25_2"/>
    <property type="match status" value="1"/>
</dbReference>
<dbReference type="Gene3D" id="2.80.10.50">
    <property type="match status" value="7"/>
</dbReference>
<protein>
    <recommendedName>
        <fullName evidence="2">Ricin B lectin domain-containing protein</fullName>
    </recommendedName>
</protein>
<dbReference type="GO" id="GO:0016998">
    <property type="term" value="P:cell wall macromolecule catabolic process"/>
    <property type="evidence" value="ECO:0007669"/>
    <property type="project" value="InterPro"/>
</dbReference>